<name>A0A250WZ76_9CHLO</name>
<dbReference type="EMBL" id="BEGY01000015">
    <property type="protein sequence ID" value="GAX76131.1"/>
    <property type="molecule type" value="Genomic_DNA"/>
</dbReference>
<feature type="compositionally biased region" description="Polar residues" evidence="1">
    <location>
        <begin position="71"/>
        <end position="80"/>
    </location>
</feature>
<reference evidence="2 3" key="1">
    <citation type="submission" date="2017-08" db="EMBL/GenBank/DDBJ databases">
        <title>Acidophilic green algal genome provides insights into adaptation to an acidic environment.</title>
        <authorList>
            <person name="Hirooka S."/>
            <person name="Hirose Y."/>
            <person name="Kanesaki Y."/>
            <person name="Higuchi S."/>
            <person name="Fujiwara T."/>
            <person name="Onuma R."/>
            <person name="Era A."/>
            <person name="Ohbayashi R."/>
            <person name="Uzuka A."/>
            <person name="Nozaki H."/>
            <person name="Yoshikawa H."/>
            <person name="Miyagishima S.Y."/>
        </authorList>
    </citation>
    <scope>NUCLEOTIDE SEQUENCE [LARGE SCALE GENOMIC DNA]</scope>
    <source>
        <strain evidence="2 3">NIES-2499</strain>
    </source>
</reference>
<feature type="compositionally biased region" description="Low complexity" evidence="1">
    <location>
        <begin position="37"/>
        <end position="48"/>
    </location>
</feature>
<gene>
    <name evidence="2" type="ORF">CEUSTIGMA_g3574.t1</name>
</gene>
<dbReference type="Proteomes" id="UP000232323">
    <property type="component" value="Unassembled WGS sequence"/>
</dbReference>
<feature type="region of interest" description="Disordered" evidence="1">
    <location>
        <begin position="107"/>
        <end position="129"/>
    </location>
</feature>
<dbReference type="AlphaFoldDB" id="A0A250WZ76"/>
<feature type="compositionally biased region" description="Polar residues" evidence="1">
    <location>
        <begin position="113"/>
        <end position="127"/>
    </location>
</feature>
<evidence type="ECO:0000313" key="3">
    <source>
        <dbReference type="Proteomes" id="UP000232323"/>
    </source>
</evidence>
<comment type="caution">
    <text evidence="2">The sequence shown here is derived from an EMBL/GenBank/DDBJ whole genome shotgun (WGS) entry which is preliminary data.</text>
</comment>
<evidence type="ECO:0000256" key="1">
    <source>
        <dbReference type="SAM" id="MobiDB-lite"/>
    </source>
</evidence>
<proteinExistence type="predicted"/>
<protein>
    <submittedName>
        <fullName evidence="2">Uncharacterized protein</fullName>
    </submittedName>
</protein>
<feature type="compositionally biased region" description="Polar residues" evidence="1">
    <location>
        <begin position="49"/>
        <end position="61"/>
    </location>
</feature>
<keyword evidence="3" id="KW-1185">Reference proteome</keyword>
<feature type="region of interest" description="Disordered" evidence="1">
    <location>
        <begin position="17"/>
        <end position="93"/>
    </location>
</feature>
<sequence>MRMNNLPGVSAVASALTGITKRGSSKKSEPSLAGDLSSSTSAAHSVKSGNSSHYHTPDPSTLTPPIPTVVGPSTTSSGLNPNPGFDSDKRVSVDKVTNEVTKLAEQNAVFPEVSSTPSSAEPQQSLSFEPPCENVENALQSTSWIENPAFQPGSPSPSLAFHSALSGSPPPSSIGYPSSITTITFDPIPLLSVINTQPFTELCHSQRATLISMLHLLQRLHERGTSQGSLKWIMEDTSHSI</sequence>
<accession>A0A250WZ76</accession>
<feature type="region of interest" description="Disordered" evidence="1">
    <location>
        <begin position="148"/>
        <end position="173"/>
    </location>
</feature>
<evidence type="ECO:0000313" key="2">
    <source>
        <dbReference type="EMBL" id="GAX76131.1"/>
    </source>
</evidence>
<organism evidence="2 3">
    <name type="scientific">Chlamydomonas eustigma</name>
    <dbReference type="NCBI Taxonomy" id="1157962"/>
    <lineage>
        <taxon>Eukaryota</taxon>
        <taxon>Viridiplantae</taxon>
        <taxon>Chlorophyta</taxon>
        <taxon>core chlorophytes</taxon>
        <taxon>Chlorophyceae</taxon>
        <taxon>CS clade</taxon>
        <taxon>Chlamydomonadales</taxon>
        <taxon>Chlamydomonadaceae</taxon>
        <taxon>Chlamydomonas</taxon>
    </lineage>
</organism>